<evidence type="ECO:0000256" key="5">
    <source>
        <dbReference type="ARBA" id="ARBA00022448"/>
    </source>
</evidence>
<keyword evidence="6" id="KW-0138">CF(0)</keyword>
<evidence type="ECO:0000256" key="6">
    <source>
        <dbReference type="ARBA" id="ARBA00022547"/>
    </source>
</evidence>
<feature type="transmembrane region" description="Helical" evidence="14">
    <location>
        <begin position="20"/>
        <end position="47"/>
    </location>
</feature>
<organism evidence="16">
    <name type="scientific">Anthonomus rectirostris</name>
    <dbReference type="NCBI Taxonomy" id="1341944"/>
    <lineage>
        <taxon>Eukaryota</taxon>
        <taxon>Metazoa</taxon>
        <taxon>Ecdysozoa</taxon>
        <taxon>Arthropoda</taxon>
        <taxon>Hexapoda</taxon>
        <taxon>Insecta</taxon>
        <taxon>Pterygota</taxon>
        <taxon>Neoptera</taxon>
        <taxon>Endopterygota</taxon>
        <taxon>Coleoptera</taxon>
        <taxon>Polyphaga</taxon>
        <taxon>Cucujiformia</taxon>
        <taxon>Curculionidae</taxon>
        <taxon>Curculioninae</taxon>
        <taxon>Anthonomini</taxon>
        <taxon>Anthonomus</taxon>
    </lineage>
</organism>
<dbReference type="GO" id="GO:0005743">
    <property type="term" value="C:mitochondrial inner membrane"/>
    <property type="evidence" value="ECO:0007669"/>
    <property type="project" value="UniProtKB-SubCell"/>
</dbReference>
<dbReference type="RefSeq" id="YP_009692271.1">
    <property type="nucleotide sequence ID" value="NC_044713.1"/>
</dbReference>
<dbReference type="PANTHER" id="PTHR11410:SF0">
    <property type="entry name" value="ATP SYNTHASE SUBUNIT A"/>
    <property type="match status" value="1"/>
</dbReference>
<evidence type="ECO:0000256" key="7">
    <source>
        <dbReference type="ARBA" id="ARBA00022692"/>
    </source>
</evidence>
<geneLocation type="mitochondrion" evidence="16"/>
<dbReference type="Gene3D" id="1.20.120.220">
    <property type="entry name" value="ATP synthase, F0 complex, subunit A"/>
    <property type="match status" value="1"/>
</dbReference>
<evidence type="ECO:0000256" key="3">
    <source>
        <dbReference type="ARBA" id="ARBA00006810"/>
    </source>
</evidence>
<dbReference type="PANTHER" id="PTHR11410">
    <property type="entry name" value="ATP SYNTHASE SUBUNIT A"/>
    <property type="match status" value="1"/>
</dbReference>
<evidence type="ECO:0000313" key="16">
    <source>
        <dbReference type="EMBL" id="QED56357.1"/>
    </source>
</evidence>
<keyword evidence="5" id="KW-0813">Transport</keyword>
<keyword evidence="9 14" id="KW-1133">Transmembrane helix</keyword>
<dbReference type="InterPro" id="IPR045083">
    <property type="entry name" value="ATP_synth_F0_asu_bact/mt"/>
</dbReference>
<dbReference type="EMBL" id="MK653805">
    <property type="protein sequence ID" value="QED56349.1"/>
    <property type="molecule type" value="Genomic_DNA"/>
</dbReference>
<feature type="transmembrane region" description="Helical" evidence="14">
    <location>
        <begin position="167"/>
        <end position="189"/>
    </location>
</feature>
<evidence type="ECO:0000256" key="8">
    <source>
        <dbReference type="ARBA" id="ARBA00022781"/>
    </source>
</evidence>
<keyword evidence="7 14" id="KW-0812">Transmembrane</keyword>
<keyword evidence="11 14" id="KW-0472">Membrane</keyword>
<dbReference type="GeneID" id="41797375"/>
<keyword evidence="16" id="KW-0496">Mitochondrion</keyword>
<comment type="function">
    <text evidence="1">Mitochondrial membrane ATP synthase (F(1)F(0) ATP synthase or Complex V) produces ATP from ADP in the presence of a proton gradient across the membrane which is generated by electron transport complexes of the respiratory chain. F-type ATPases consist of two structural domains, F(1) - containing the extramembraneous catalytic core and F(0) - containing the membrane proton channel, linked together by a central stalk and a peripheral stalk. During catalysis, ATP synthesis in the catalytic domain of F(1) is coupled via a rotary mechanism of the central stalk subunits to proton translocation. Key component of the proton channel; it may play a direct role in the translocation of protons across the membrane.</text>
</comment>
<feature type="transmembrane region" description="Helical" evidence="14">
    <location>
        <begin position="195"/>
        <end position="216"/>
    </location>
</feature>
<protein>
    <recommendedName>
        <fullName evidence="13">ATP synthase subunit a</fullName>
    </recommendedName>
</protein>
<proteinExistence type="inferred from homology"/>
<dbReference type="EMBL" id="MK654678">
    <property type="protein sequence ID" value="QEH58476.1"/>
    <property type="molecule type" value="Genomic_DNA"/>
</dbReference>
<keyword evidence="8" id="KW-0375">Hydrogen ion transport</keyword>
<dbReference type="InterPro" id="IPR000568">
    <property type="entry name" value="ATP_synth_F0_asu"/>
</dbReference>
<gene>
    <name evidence="16" type="primary">atp6</name>
</gene>
<dbReference type="InterPro" id="IPR023011">
    <property type="entry name" value="ATP_synth_F0_asu_AS"/>
</dbReference>
<evidence type="ECO:0000256" key="2">
    <source>
        <dbReference type="ARBA" id="ARBA00004141"/>
    </source>
</evidence>
<comment type="subcellular location">
    <subcellularLocation>
        <location evidence="2">Membrane</location>
        <topology evidence="2">Multi-pass membrane protein</topology>
    </subcellularLocation>
    <subcellularLocation>
        <location evidence="13">Mitochondrion inner membrane</location>
        <topology evidence="13">Multi-pass membrane protein</topology>
    </subcellularLocation>
</comment>
<comment type="similarity">
    <text evidence="3">Belongs to the ATPase A chain family.</text>
</comment>
<evidence type="ECO:0000256" key="14">
    <source>
        <dbReference type="SAM" id="Phobius"/>
    </source>
</evidence>
<evidence type="ECO:0000256" key="4">
    <source>
        <dbReference type="ARBA" id="ARBA00011648"/>
    </source>
</evidence>
<name>A0A5B8ZVB4_9CUCU</name>
<evidence type="ECO:0000313" key="17">
    <source>
        <dbReference type="EMBL" id="QEH58476.1"/>
    </source>
</evidence>
<dbReference type="PROSITE" id="PS00449">
    <property type="entry name" value="ATPASE_A"/>
    <property type="match status" value="1"/>
</dbReference>
<evidence type="ECO:0000256" key="11">
    <source>
        <dbReference type="ARBA" id="ARBA00023136"/>
    </source>
</evidence>
<sequence length="221" mass="24986">MNLFSTFEPSTMIFSLNWMSSLLMILMIPSLYWLIPSRLLMMWILIIKLLHKEFKILIKTNALKGSTIFFTSIFSFILLNNFLGLFPYIFTSSSHLSFSLSLSFPLWLAFMLFGWLKNTTHMFAHLTPQNAPGMLLPLLVIIETTSSLIRPGTLAIRLTANMIAGHLLVTLMSSMGSLLTTTFVTMLILMQILLLILESAVSIIQAYVFSILITLYSSEVS</sequence>
<dbReference type="GO" id="GO:0045259">
    <property type="term" value="C:proton-transporting ATP synthase complex"/>
    <property type="evidence" value="ECO:0007669"/>
    <property type="project" value="UniProtKB-KW"/>
</dbReference>
<dbReference type="EMBL" id="MK653909">
    <property type="protein sequence ID" value="QED56357.1"/>
    <property type="molecule type" value="Genomic_DNA"/>
</dbReference>
<reference evidence="16" key="1">
    <citation type="journal article" date="2019" name="PLoS ONE">
        <title>Tracking outbreak populations of the pepper weevil Anthonomus eugenii (Coleoptera; Curculionidae) using complete mitochondrial genomes.</title>
        <authorList>
            <person name="van de Vossenberg B.T.L.H."/>
            <person name="Warbroek T."/>
            <person name="Waalwijk C."/>
            <person name="Ingerson-Mahar J."/>
            <person name="van der Gouw L."/>
            <person name="Loomans A.J.M."/>
        </authorList>
    </citation>
    <scope>NUCLEOTIDE SEQUENCE</scope>
    <source>
        <strain evidence="17">139</strain>
        <strain evidence="15">AG_mtDNA_138</strain>
        <strain evidence="16">AG_mtDNA_139</strain>
    </source>
</reference>
<dbReference type="InterPro" id="IPR035908">
    <property type="entry name" value="F0_ATP_A_sf"/>
</dbReference>
<dbReference type="NCBIfam" id="TIGR01131">
    <property type="entry name" value="ATP_synt_6_or_A"/>
    <property type="match status" value="1"/>
</dbReference>
<dbReference type="SUPFAM" id="SSF81336">
    <property type="entry name" value="F1F0 ATP synthase subunit A"/>
    <property type="match status" value="1"/>
</dbReference>
<feature type="transmembrane region" description="Helical" evidence="14">
    <location>
        <begin position="68"/>
        <end position="90"/>
    </location>
</feature>
<evidence type="ECO:0000256" key="1">
    <source>
        <dbReference type="ARBA" id="ARBA00002070"/>
    </source>
</evidence>
<comment type="subunit">
    <text evidence="4">F-type ATPases have 2 components, CF(1) - the catalytic core - and CF(0) - the membrane proton channel. CF(1) has five subunits: alpha(3), beta(3), gamma(1), delta(1), epsilon(1). CF(0) has three main subunits: a, b and c.</text>
</comment>
<evidence type="ECO:0000256" key="9">
    <source>
        <dbReference type="ARBA" id="ARBA00022989"/>
    </source>
</evidence>
<dbReference type="AlphaFoldDB" id="A0A5B8ZVB4"/>
<dbReference type="Pfam" id="PF00119">
    <property type="entry name" value="ATP-synt_A"/>
    <property type="match status" value="1"/>
</dbReference>
<accession>A0A5B8ZVB4</accession>
<evidence type="ECO:0000256" key="10">
    <source>
        <dbReference type="ARBA" id="ARBA00023065"/>
    </source>
</evidence>
<feature type="transmembrane region" description="Helical" evidence="14">
    <location>
        <begin position="96"/>
        <end position="116"/>
    </location>
</feature>
<dbReference type="GO" id="GO:0046933">
    <property type="term" value="F:proton-transporting ATP synthase activity, rotational mechanism"/>
    <property type="evidence" value="ECO:0007669"/>
    <property type="project" value="TreeGrafter"/>
</dbReference>
<keyword evidence="12" id="KW-0066">ATP synthesis</keyword>
<evidence type="ECO:0000313" key="15">
    <source>
        <dbReference type="EMBL" id="QED56349.1"/>
    </source>
</evidence>
<evidence type="ECO:0000256" key="12">
    <source>
        <dbReference type="ARBA" id="ARBA00023310"/>
    </source>
</evidence>
<dbReference type="PRINTS" id="PR00123">
    <property type="entry name" value="ATPASEA"/>
</dbReference>
<evidence type="ECO:0000256" key="13">
    <source>
        <dbReference type="RuleBase" id="RU004450"/>
    </source>
</evidence>
<dbReference type="CDD" id="cd00310">
    <property type="entry name" value="ATP-synt_Fo_a_6"/>
    <property type="match status" value="1"/>
</dbReference>
<keyword evidence="10" id="KW-0406">Ion transport</keyword>